<evidence type="ECO:0000313" key="2">
    <source>
        <dbReference type="EMBL" id="MFC5008222.1"/>
    </source>
</evidence>
<dbReference type="InterPro" id="IPR011045">
    <property type="entry name" value="N2O_reductase_N"/>
</dbReference>
<keyword evidence="1" id="KW-0732">Signal</keyword>
<protein>
    <submittedName>
        <fullName evidence="2">YncE family protein</fullName>
    </submittedName>
</protein>
<dbReference type="InterPro" id="IPR015943">
    <property type="entry name" value="WD40/YVTN_repeat-like_dom_sf"/>
</dbReference>
<keyword evidence="3" id="KW-1185">Reference proteome</keyword>
<dbReference type="RefSeq" id="WP_380128874.1">
    <property type="nucleotide sequence ID" value="NZ_JBHSIU010000130.1"/>
</dbReference>
<dbReference type="SUPFAM" id="SSF50974">
    <property type="entry name" value="Nitrous oxide reductase, N-terminal domain"/>
    <property type="match status" value="1"/>
</dbReference>
<feature type="chain" id="PRO_5047225269" evidence="1">
    <location>
        <begin position="30"/>
        <end position="140"/>
    </location>
</feature>
<evidence type="ECO:0000256" key="1">
    <source>
        <dbReference type="SAM" id="SignalP"/>
    </source>
</evidence>
<dbReference type="Proteomes" id="UP001595912">
    <property type="component" value="Unassembled WGS sequence"/>
</dbReference>
<dbReference type="PANTHER" id="PTHR47197:SF3">
    <property type="entry name" value="DIHYDRO-HEME D1 DEHYDROGENASE"/>
    <property type="match status" value="1"/>
</dbReference>
<gene>
    <name evidence="2" type="ORF">ACFPIJ_61725</name>
</gene>
<sequence>MSFHAWRAVAAVVVAAALGAVVVPAPARATTFSTTALSVGASVYQVAVSPNGQYVYAAATGSNEIVTLDTTSLPYSTNRVSAGMTPTGVAFIPDSSRAYVSMTGMNAVFAYATSTGMSMGPTMVNNMPKGVTAGCQADPR</sequence>
<organism evidence="2 3">
    <name type="scientific">Dactylosporangium cerinum</name>
    <dbReference type="NCBI Taxonomy" id="1434730"/>
    <lineage>
        <taxon>Bacteria</taxon>
        <taxon>Bacillati</taxon>
        <taxon>Actinomycetota</taxon>
        <taxon>Actinomycetes</taxon>
        <taxon>Micromonosporales</taxon>
        <taxon>Micromonosporaceae</taxon>
        <taxon>Dactylosporangium</taxon>
    </lineage>
</organism>
<dbReference type="InterPro" id="IPR051200">
    <property type="entry name" value="Host-pathogen_enzymatic-act"/>
</dbReference>
<evidence type="ECO:0000313" key="3">
    <source>
        <dbReference type="Proteomes" id="UP001595912"/>
    </source>
</evidence>
<accession>A0ABV9WL24</accession>
<dbReference type="EMBL" id="JBHSIU010000130">
    <property type="protein sequence ID" value="MFC5008222.1"/>
    <property type="molecule type" value="Genomic_DNA"/>
</dbReference>
<dbReference type="Gene3D" id="2.130.10.10">
    <property type="entry name" value="YVTN repeat-like/Quinoprotein amine dehydrogenase"/>
    <property type="match status" value="1"/>
</dbReference>
<dbReference type="PANTHER" id="PTHR47197">
    <property type="entry name" value="PROTEIN NIRF"/>
    <property type="match status" value="1"/>
</dbReference>
<name>A0ABV9WL24_9ACTN</name>
<comment type="caution">
    <text evidence="2">The sequence shown here is derived from an EMBL/GenBank/DDBJ whole genome shotgun (WGS) entry which is preliminary data.</text>
</comment>
<proteinExistence type="predicted"/>
<reference evidence="3" key="1">
    <citation type="journal article" date="2019" name="Int. J. Syst. Evol. Microbiol.">
        <title>The Global Catalogue of Microorganisms (GCM) 10K type strain sequencing project: providing services to taxonomists for standard genome sequencing and annotation.</title>
        <authorList>
            <consortium name="The Broad Institute Genomics Platform"/>
            <consortium name="The Broad Institute Genome Sequencing Center for Infectious Disease"/>
            <person name="Wu L."/>
            <person name="Ma J."/>
        </authorList>
    </citation>
    <scope>NUCLEOTIDE SEQUENCE [LARGE SCALE GENOMIC DNA]</scope>
    <source>
        <strain evidence="3">CGMCC 4.7152</strain>
    </source>
</reference>
<feature type="signal peptide" evidence="1">
    <location>
        <begin position="1"/>
        <end position="29"/>
    </location>
</feature>